<organism evidence="1">
    <name type="scientific">Rhizophora mucronata</name>
    <name type="common">Asiatic mangrove</name>
    <dbReference type="NCBI Taxonomy" id="61149"/>
    <lineage>
        <taxon>Eukaryota</taxon>
        <taxon>Viridiplantae</taxon>
        <taxon>Streptophyta</taxon>
        <taxon>Embryophyta</taxon>
        <taxon>Tracheophyta</taxon>
        <taxon>Spermatophyta</taxon>
        <taxon>Magnoliopsida</taxon>
        <taxon>eudicotyledons</taxon>
        <taxon>Gunneridae</taxon>
        <taxon>Pentapetalae</taxon>
        <taxon>rosids</taxon>
        <taxon>fabids</taxon>
        <taxon>Malpighiales</taxon>
        <taxon>Rhizophoraceae</taxon>
        <taxon>Rhizophora</taxon>
    </lineage>
</organism>
<dbReference type="AlphaFoldDB" id="A0A2P2NZP9"/>
<name>A0A2P2NZP9_RHIMU</name>
<reference evidence="1" key="1">
    <citation type="submission" date="2018-02" db="EMBL/GenBank/DDBJ databases">
        <title>Rhizophora mucronata_Transcriptome.</title>
        <authorList>
            <person name="Meera S.P."/>
            <person name="Sreeshan A."/>
            <person name="Augustine A."/>
        </authorList>
    </citation>
    <scope>NUCLEOTIDE SEQUENCE</scope>
    <source>
        <tissue evidence="1">Leaf</tissue>
    </source>
</reference>
<proteinExistence type="predicted"/>
<protein>
    <submittedName>
        <fullName evidence="1">Uncharacterized protein</fullName>
    </submittedName>
</protein>
<evidence type="ECO:0000313" key="1">
    <source>
        <dbReference type="EMBL" id="MBX47944.1"/>
    </source>
</evidence>
<accession>A0A2P2NZP9</accession>
<dbReference type="EMBL" id="GGEC01067460">
    <property type="protein sequence ID" value="MBX47944.1"/>
    <property type="molecule type" value="Transcribed_RNA"/>
</dbReference>
<sequence>MLLDTDAYFIGGYGLWLGTCHQVFNLGNGGLGIGRILQSSIATDGTIFFSILFSNPLCTGSAYTPIFHHSIIFISSIHAY</sequence>